<evidence type="ECO:0000313" key="3">
    <source>
        <dbReference type="Proteomes" id="UP000077755"/>
    </source>
</evidence>
<proteinExistence type="predicted"/>
<dbReference type="AlphaFoldDB" id="A0A161YAY3"/>
<feature type="region of interest" description="Disordered" evidence="1">
    <location>
        <begin position="430"/>
        <end position="465"/>
    </location>
</feature>
<feature type="compositionally biased region" description="Acidic residues" evidence="1">
    <location>
        <begin position="444"/>
        <end position="454"/>
    </location>
</feature>
<protein>
    <submittedName>
        <fullName evidence="2">Uncharacterized protein</fullName>
    </submittedName>
</protein>
<dbReference type="InterPro" id="IPR012677">
    <property type="entry name" value="Nucleotide-bd_a/b_plait_sf"/>
</dbReference>
<dbReference type="CDD" id="cd00590">
    <property type="entry name" value="RRM_SF"/>
    <property type="match status" value="1"/>
</dbReference>
<dbReference type="Pfam" id="PF00076">
    <property type="entry name" value="RRM_1"/>
    <property type="match status" value="1"/>
</dbReference>
<dbReference type="EMBL" id="CP093348">
    <property type="protein sequence ID" value="WOH03661.1"/>
    <property type="molecule type" value="Genomic_DNA"/>
</dbReference>
<dbReference type="SUPFAM" id="SSF54928">
    <property type="entry name" value="RNA-binding domain, RBD"/>
    <property type="match status" value="1"/>
</dbReference>
<name>A0A161YAY3_DAUCS</name>
<keyword evidence="3" id="KW-1185">Reference proteome</keyword>
<organism evidence="2 3">
    <name type="scientific">Daucus carota subsp. sativus</name>
    <name type="common">Carrot</name>
    <dbReference type="NCBI Taxonomy" id="79200"/>
    <lineage>
        <taxon>Eukaryota</taxon>
        <taxon>Viridiplantae</taxon>
        <taxon>Streptophyta</taxon>
        <taxon>Embryophyta</taxon>
        <taxon>Tracheophyta</taxon>
        <taxon>Spermatophyta</taxon>
        <taxon>Magnoliopsida</taxon>
        <taxon>eudicotyledons</taxon>
        <taxon>Gunneridae</taxon>
        <taxon>Pentapetalae</taxon>
        <taxon>asterids</taxon>
        <taxon>campanulids</taxon>
        <taxon>Apiales</taxon>
        <taxon>Apiaceae</taxon>
        <taxon>Apioideae</taxon>
        <taxon>Scandiceae</taxon>
        <taxon>Daucinae</taxon>
        <taxon>Daucus</taxon>
        <taxon>Daucus sect. Daucus</taxon>
    </lineage>
</organism>
<sequence>MEKQEYDLREYVSTYKDLVHPNVVKIVQQGDKAGLRMAMNQVHYNSLRELIGVSNMKAILGDAKEMSKMKTQGEDKKEGSKVQSYKNVLVKPGVQKGWVEKDKQELGEKALGSLGKDIKITTVFGHNLPEKLNTLAIWRFMRKWGRILDCTIPVRKDKLGKKYDFLKLQTIDEVENFIEGINGKSLTGNIIRAQFAKKQIKKALQMERKKGGMEDAGIKGKEEKQEPPPIKTENKANEEKLSIKLETTESVLTSDVAMSLIVKSWKDCSIVEVLNSIELLGYEGVLVRGLSSRKFLVTFPSLEIFLDLDQDLFGLGFLDCYPASIDDMVLPRKLVLECLGLPITMWKFSNFAKIVEELGDITAISRLLNENLQYQTPKLEIETKEMKSINKKVMIESEGRHFMILLKEVENAEIKESILDELREEEFPVGIEEERDLPGIKENEDQESSEESEESSPINNEKSKQYGPYQVVVDEQGQDGFVQGDVNLGEQVDFGMQGQVGSLHGSANSGEQILGDVRQHDRDNLQIVPVESREEEVVKETPEASISKTSSNLIWSVRRWPHLL</sequence>
<dbReference type="InterPro" id="IPR035979">
    <property type="entry name" value="RBD_domain_sf"/>
</dbReference>
<evidence type="ECO:0000256" key="1">
    <source>
        <dbReference type="SAM" id="MobiDB-lite"/>
    </source>
</evidence>
<feature type="region of interest" description="Disordered" evidence="1">
    <location>
        <begin position="211"/>
        <end position="237"/>
    </location>
</feature>
<gene>
    <name evidence="2" type="ORF">DCAR_0623060</name>
</gene>
<dbReference type="Proteomes" id="UP000077755">
    <property type="component" value="Chromosome 6"/>
</dbReference>
<reference evidence="2" key="2">
    <citation type="submission" date="2022-03" db="EMBL/GenBank/DDBJ databases">
        <title>Draft title - Genomic analysis of global carrot germplasm unveils the trajectory of domestication and the origin of high carotenoid orange carrot.</title>
        <authorList>
            <person name="Iorizzo M."/>
            <person name="Ellison S."/>
            <person name="Senalik D."/>
            <person name="Macko-Podgorni A."/>
            <person name="Grzebelus D."/>
            <person name="Bostan H."/>
            <person name="Rolling W."/>
            <person name="Curaba J."/>
            <person name="Simon P."/>
        </authorList>
    </citation>
    <scope>NUCLEOTIDE SEQUENCE</scope>
    <source>
        <tissue evidence="2">Leaf</tissue>
    </source>
</reference>
<dbReference type="PROSITE" id="PS50102">
    <property type="entry name" value="RRM"/>
    <property type="match status" value="1"/>
</dbReference>
<reference evidence="2" key="1">
    <citation type="journal article" date="2016" name="Nat. Genet.">
        <title>A high-quality carrot genome assembly provides new insights into carotenoid accumulation and asterid genome evolution.</title>
        <authorList>
            <person name="Iorizzo M."/>
            <person name="Ellison S."/>
            <person name="Senalik D."/>
            <person name="Zeng P."/>
            <person name="Satapoomin P."/>
            <person name="Huang J."/>
            <person name="Bowman M."/>
            <person name="Iovene M."/>
            <person name="Sanseverino W."/>
            <person name="Cavagnaro P."/>
            <person name="Yildiz M."/>
            <person name="Macko-Podgorni A."/>
            <person name="Moranska E."/>
            <person name="Grzebelus E."/>
            <person name="Grzebelus D."/>
            <person name="Ashrafi H."/>
            <person name="Zheng Z."/>
            <person name="Cheng S."/>
            <person name="Spooner D."/>
            <person name="Van Deynze A."/>
            <person name="Simon P."/>
        </authorList>
    </citation>
    <scope>NUCLEOTIDE SEQUENCE</scope>
    <source>
        <tissue evidence="2">Leaf</tissue>
    </source>
</reference>
<dbReference type="Gene3D" id="3.30.70.330">
    <property type="match status" value="1"/>
</dbReference>
<accession>A0A161YAY3</accession>
<dbReference type="GO" id="GO:0003723">
    <property type="term" value="F:RNA binding"/>
    <property type="evidence" value="ECO:0007669"/>
    <property type="project" value="UniProtKB-UniRule"/>
</dbReference>
<dbReference type="InterPro" id="IPR000504">
    <property type="entry name" value="RRM_dom"/>
</dbReference>
<evidence type="ECO:0000313" key="2">
    <source>
        <dbReference type="EMBL" id="WOH03661.1"/>
    </source>
</evidence>
<dbReference type="Gramene" id="KZM89669">
    <property type="protein sequence ID" value="KZM89669"/>
    <property type="gene ID" value="DCAR_022968"/>
</dbReference>